<comment type="caution">
    <text evidence="1">The sequence shown here is derived from an EMBL/GenBank/DDBJ whole genome shotgun (WGS) entry which is preliminary data.</text>
</comment>
<protein>
    <recommendedName>
        <fullName evidence="3">Lipoprotein</fullName>
    </recommendedName>
</protein>
<reference evidence="1 2" key="1">
    <citation type="submission" date="2018-08" db="EMBL/GenBank/DDBJ databases">
        <title>A genome reference for cultivated species of the human gut microbiota.</title>
        <authorList>
            <person name="Zou Y."/>
            <person name="Xue W."/>
            <person name="Luo G."/>
        </authorList>
    </citation>
    <scope>NUCLEOTIDE SEQUENCE [LARGE SCALE GENOMIC DNA]</scope>
    <source>
        <strain evidence="1 2">TF09-22</strain>
    </source>
</reference>
<gene>
    <name evidence="1" type="ORF">DXC91_15280</name>
</gene>
<evidence type="ECO:0000313" key="1">
    <source>
        <dbReference type="EMBL" id="RGK83276.1"/>
    </source>
</evidence>
<dbReference type="PROSITE" id="PS51257">
    <property type="entry name" value="PROKAR_LIPOPROTEIN"/>
    <property type="match status" value="1"/>
</dbReference>
<dbReference type="EMBL" id="QSRB01000014">
    <property type="protein sequence ID" value="RGK83276.1"/>
    <property type="molecule type" value="Genomic_DNA"/>
</dbReference>
<dbReference type="AlphaFoldDB" id="A0A3E4PTA5"/>
<organism evidence="1 2">
    <name type="scientific">Bacteroides uniformis</name>
    <dbReference type="NCBI Taxonomy" id="820"/>
    <lineage>
        <taxon>Bacteria</taxon>
        <taxon>Pseudomonadati</taxon>
        <taxon>Bacteroidota</taxon>
        <taxon>Bacteroidia</taxon>
        <taxon>Bacteroidales</taxon>
        <taxon>Bacteroidaceae</taxon>
        <taxon>Bacteroides</taxon>
    </lineage>
</organism>
<evidence type="ECO:0008006" key="3">
    <source>
        <dbReference type="Google" id="ProtNLM"/>
    </source>
</evidence>
<name>A0A3E4PTA5_BACUN</name>
<dbReference type="RefSeq" id="WP_117703967.1">
    <property type="nucleotide sequence ID" value="NZ_CAXSSZ010000022.1"/>
</dbReference>
<proteinExistence type="predicted"/>
<dbReference type="Proteomes" id="UP000260874">
    <property type="component" value="Unassembled WGS sequence"/>
</dbReference>
<evidence type="ECO:0000313" key="2">
    <source>
        <dbReference type="Proteomes" id="UP000260874"/>
    </source>
</evidence>
<sequence length="134" mass="15461">MKFFVQLFLLSVLCIGLSSCEDDQDVVDSTIIGRSWTGDVGMLDDFGMSVISTFSFGADGFGEEVQRYRNGEYCDSFRFQWWWEDSYSRNLVLDYGRYGGISYMDDVRVSGNQLWGTFFFSDDSPGFNFTLYME</sequence>
<accession>A0A3E4PTA5</accession>